<proteinExistence type="predicted"/>
<dbReference type="AlphaFoldDB" id="A0A134BGG0"/>
<dbReference type="STRING" id="322095.HMPREF3185_00003"/>
<comment type="caution">
    <text evidence="2">The sequence shown here is derived from an EMBL/GenBank/DDBJ whole genome shotgun (WGS) entry which is preliminary data.</text>
</comment>
<evidence type="ECO:0000256" key="1">
    <source>
        <dbReference type="SAM" id="Phobius"/>
    </source>
</evidence>
<keyword evidence="1" id="KW-1133">Transmembrane helix</keyword>
<protein>
    <recommendedName>
        <fullName evidence="4">Lipoprotein</fullName>
    </recommendedName>
</protein>
<evidence type="ECO:0008006" key="4">
    <source>
        <dbReference type="Google" id="ProtNLM"/>
    </source>
</evidence>
<dbReference type="PATRIC" id="fig|322095.3.peg.3"/>
<dbReference type="EMBL" id="LSDK01000002">
    <property type="protein sequence ID" value="KXB79026.1"/>
    <property type="molecule type" value="Genomic_DNA"/>
</dbReference>
<dbReference type="Proteomes" id="UP000070224">
    <property type="component" value="Unassembled WGS sequence"/>
</dbReference>
<dbReference type="OrthoDB" id="1082663at2"/>
<evidence type="ECO:0000313" key="3">
    <source>
        <dbReference type="Proteomes" id="UP000070224"/>
    </source>
</evidence>
<dbReference type="RefSeq" id="WP_060934671.1">
    <property type="nucleotide sequence ID" value="NZ_KQ960407.1"/>
</dbReference>
<evidence type="ECO:0000313" key="2">
    <source>
        <dbReference type="EMBL" id="KXB79026.1"/>
    </source>
</evidence>
<keyword evidence="1" id="KW-0812">Transmembrane</keyword>
<keyword evidence="1" id="KW-0472">Membrane</keyword>
<dbReference type="PROSITE" id="PS51257">
    <property type="entry name" value="PROKAR_LIPOPROTEIN"/>
    <property type="match status" value="1"/>
</dbReference>
<gene>
    <name evidence="2" type="ORF">HMPREF3185_00003</name>
</gene>
<name>A0A134BGG0_9PORP</name>
<reference evidence="3" key="1">
    <citation type="submission" date="2016-01" db="EMBL/GenBank/DDBJ databases">
        <authorList>
            <person name="Mitreva M."/>
            <person name="Pepin K.H."/>
            <person name="Mihindukulasuriya K.A."/>
            <person name="Fulton R."/>
            <person name="Fronick C."/>
            <person name="O'Laughlin M."/>
            <person name="Miner T."/>
            <person name="Herter B."/>
            <person name="Rosa B.A."/>
            <person name="Cordes M."/>
            <person name="Tomlinson C."/>
            <person name="Wollam A."/>
            <person name="Palsikar V.B."/>
            <person name="Mardis E.R."/>
            <person name="Wilson R.K."/>
        </authorList>
    </citation>
    <scope>NUCLEOTIDE SEQUENCE [LARGE SCALE GENOMIC DNA]</scope>
    <source>
        <strain evidence="3">KA00683</strain>
    </source>
</reference>
<organism evidence="2 3">
    <name type="scientific">Porphyromonas somerae</name>
    <dbReference type="NCBI Taxonomy" id="322095"/>
    <lineage>
        <taxon>Bacteria</taxon>
        <taxon>Pseudomonadati</taxon>
        <taxon>Bacteroidota</taxon>
        <taxon>Bacteroidia</taxon>
        <taxon>Bacteroidales</taxon>
        <taxon>Porphyromonadaceae</taxon>
        <taxon>Porphyromonas</taxon>
    </lineage>
</organism>
<keyword evidence="3" id="KW-1185">Reference proteome</keyword>
<feature type="transmembrane region" description="Helical" evidence="1">
    <location>
        <begin position="107"/>
        <end position="126"/>
    </location>
</feature>
<accession>A0A134BGG0</accession>
<sequence>MKYLSSILLALGLLLLVGCGVRVKTVEVERLKVEYKDRLKMVRDSIYQHDSIYIERRGDTVYQDRWHTRWREMVRHDTAYIERRDSVSYPVVVEVEKPRSWLQRAEISIYRIVIILLLVFAGWYTVRRLLWVRRL</sequence>